<dbReference type="InterPro" id="IPR050473">
    <property type="entry name" value="A2M/Complement_sys"/>
</dbReference>
<dbReference type="PANTHER" id="PTHR11412">
    <property type="entry name" value="MACROGLOBULIN / COMPLEMENT"/>
    <property type="match status" value="1"/>
</dbReference>
<sequence length="287" mass="31365">NLRPSSEDSSGPEDEGHEDIECPMGNRPLCSIPLNPYDVFMEFIAPTPKHRVTREEPKHPNERDFCNADTQPSYCSSFPSGHAFTLCPLAGEYEREGVTKPRIWQYVAPQTDLLGPWLWDLIPVGEDGSAEVTVTVPDAVTEWKVGMFCTAPVGLGLAPTATLMAYKAFVLELALPHAVTCGKAFAVAATIFNYLQQCLRVQVMLEDSEDLEVLESADNTDGGCVSGYEARTFRWDVRAISLRKVNVTVTAQALHSKELCGTEVPVVPAQGHTEAVTKLLVVKVSQG</sequence>
<dbReference type="SMART" id="SM01360">
    <property type="entry name" value="A2M"/>
    <property type="match status" value="1"/>
</dbReference>
<dbReference type="SUPFAM" id="SSF81296">
    <property type="entry name" value="E set domains"/>
    <property type="match status" value="1"/>
</dbReference>
<gene>
    <name evidence="3" type="primary">A2m_1</name>
    <name evidence="3" type="ORF">PENPIL_R15710</name>
</gene>
<accession>A0A851NEC6</accession>
<dbReference type="InterPro" id="IPR013783">
    <property type="entry name" value="Ig-like_fold"/>
</dbReference>
<feature type="non-terminal residue" evidence="3">
    <location>
        <position position="287"/>
    </location>
</feature>
<name>A0A851NEC6_9GALL</name>
<organism evidence="3 4">
    <name type="scientific">Penelope pileata</name>
    <dbReference type="NCBI Taxonomy" id="1118817"/>
    <lineage>
        <taxon>Eukaryota</taxon>
        <taxon>Metazoa</taxon>
        <taxon>Chordata</taxon>
        <taxon>Craniata</taxon>
        <taxon>Vertebrata</taxon>
        <taxon>Euteleostomi</taxon>
        <taxon>Archelosauria</taxon>
        <taxon>Archosauria</taxon>
        <taxon>Dinosauria</taxon>
        <taxon>Saurischia</taxon>
        <taxon>Theropoda</taxon>
        <taxon>Coelurosauria</taxon>
        <taxon>Aves</taxon>
        <taxon>Neognathae</taxon>
        <taxon>Galloanserae</taxon>
        <taxon>Galliformes</taxon>
        <taxon>Cracidae</taxon>
        <taxon>Penelope</taxon>
    </lineage>
</organism>
<dbReference type="GO" id="GO:0004866">
    <property type="term" value="F:endopeptidase inhibitor activity"/>
    <property type="evidence" value="ECO:0007669"/>
    <property type="project" value="InterPro"/>
</dbReference>
<dbReference type="Gene3D" id="2.60.40.10">
    <property type="entry name" value="Immunoglobulins"/>
    <property type="match status" value="1"/>
</dbReference>
<feature type="domain" description="Alpha-2-macroglobulin" evidence="2">
    <location>
        <begin position="116"/>
        <end position="205"/>
    </location>
</feature>
<proteinExistence type="predicted"/>
<feature type="region of interest" description="Disordered" evidence="1">
    <location>
        <begin position="1"/>
        <end position="24"/>
    </location>
</feature>
<dbReference type="InterPro" id="IPR014756">
    <property type="entry name" value="Ig_E-set"/>
</dbReference>
<evidence type="ECO:0000256" key="1">
    <source>
        <dbReference type="SAM" id="MobiDB-lite"/>
    </source>
</evidence>
<evidence type="ECO:0000313" key="3">
    <source>
        <dbReference type="EMBL" id="NXC40581.1"/>
    </source>
</evidence>
<feature type="non-terminal residue" evidence="3">
    <location>
        <position position="1"/>
    </location>
</feature>
<dbReference type="Pfam" id="PF00207">
    <property type="entry name" value="A2M"/>
    <property type="match status" value="1"/>
</dbReference>
<dbReference type="AlphaFoldDB" id="A0A851NEC6"/>
<evidence type="ECO:0000259" key="2">
    <source>
        <dbReference type="SMART" id="SM01360"/>
    </source>
</evidence>
<dbReference type="Gene3D" id="2.20.130.20">
    <property type="match status" value="1"/>
</dbReference>
<dbReference type="InterPro" id="IPR001599">
    <property type="entry name" value="Macroglobln_a2"/>
</dbReference>
<dbReference type="OrthoDB" id="9117507at2759"/>
<reference evidence="3" key="1">
    <citation type="submission" date="2019-09" db="EMBL/GenBank/DDBJ databases">
        <title>Bird 10,000 Genomes (B10K) Project - Family phase.</title>
        <authorList>
            <person name="Zhang G."/>
        </authorList>
    </citation>
    <scope>NUCLEOTIDE SEQUENCE</scope>
    <source>
        <strain evidence="3">B10K-DU-001-08</strain>
        <tissue evidence="3">Muscle</tissue>
    </source>
</reference>
<comment type="caution">
    <text evidence="3">The sequence shown here is derived from an EMBL/GenBank/DDBJ whole genome shotgun (WGS) entry which is preliminary data.</text>
</comment>
<dbReference type="Proteomes" id="UP000613066">
    <property type="component" value="Unassembled WGS sequence"/>
</dbReference>
<evidence type="ECO:0000313" key="4">
    <source>
        <dbReference type="Proteomes" id="UP000613066"/>
    </source>
</evidence>
<dbReference type="PANTHER" id="PTHR11412:SF185">
    <property type="entry name" value="ALPHA-2-MACROGLOBULIN-LIKE PROTEIN 1"/>
    <property type="match status" value="1"/>
</dbReference>
<protein>
    <submittedName>
        <fullName evidence="3">A2MG protein</fullName>
    </submittedName>
</protein>
<keyword evidence="4" id="KW-1185">Reference proteome</keyword>
<dbReference type="EMBL" id="WBMW01001399">
    <property type="protein sequence ID" value="NXC40581.1"/>
    <property type="molecule type" value="Genomic_DNA"/>
</dbReference>